<keyword evidence="2" id="KW-1185">Reference proteome</keyword>
<protein>
    <submittedName>
        <fullName evidence="1">Uncharacterized protein</fullName>
    </submittedName>
</protein>
<proteinExistence type="predicted"/>
<gene>
    <name evidence="1" type="ORF">ACI2L5_56425</name>
</gene>
<evidence type="ECO:0000313" key="2">
    <source>
        <dbReference type="Proteomes" id="UP001620295"/>
    </source>
</evidence>
<sequence length="218" mass="24813">MSSLTRNEQLHLDSLREIENCPLVESQCSGADLDRSLSSILPEEYDESWEGVRFSESMLGCYLRFYELGAAWRTVEDLPDVKGEFSLVNFHDALQVSDPGAGRAKTDFHREFLSQLCPVDRTPRFGAGMQTYIRLQADVDELELWYSDIADIEQPSYPSGFIKLDIGYCEYLKMLLLTKGAYGWQYLFAGISLSRGDFSESINNLKNMLQVFPELFPG</sequence>
<dbReference type="EMBL" id="JBJDQH010000547">
    <property type="protein sequence ID" value="MFK4274156.1"/>
    <property type="molecule type" value="Genomic_DNA"/>
</dbReference>
<organism evidence="1 2">
    <name type="scientific">Streptomyces milbemycinicus</name>
    <dbReference type="NCBI Taxonomy" id="476552"/>
    <lineage>
        <taxon>Bacteria</taxon>
        <taxon>Bacillati</taxon>
        <taxon>Actinomycetota</taxon>
        <taxon>Actinomycetes</taxon>
        <taxon>Kitasatosporales</taxon>
        <taxon>Streptomycetaceae</taxon>
        <taxon>Streptomyces</taxon>
    </lineage>
</organism>
<evidence type="ECO:0000313" key="1">
    <source>
        <dbReference type="EMBL" id="MFK4274156.1"/>
    </source>
</evidence>
<dbReference type="Proteomes" id="UP001620295">
    <property type="component" value="Unassembled WGS sequence"/>
</dbReference>
<name>A0ABW8M7V7_9ACTN</name>
<feature type="non-terminal residue" evidence="1">
    <location>
        <position position="218"/>
    </location>
</feature>
<dbReference type="RefSeq" id="WP_404749762.1">
    <property type="nucleotide sequence ID" value="NZ_JBJDQH010000547.1"/>
</dbReference>
<reference evidence="1 2" key="1">
    <citation type="submission" date="2024-11" db="EMBL/GenBank/DDBJ databases">
        <title>The Natural Products Discovery Center: Release of the First 8490 Sequenced Strains for Exploring Actinobacteria Biosynthetic Diversity.</title>
        <authorList>
            <person name="Kalkreuter E."/>
            <person name="Kautsar S.A."/>
            <person name="Yang D."/>
            <person name="Bader C.D."/>
            <person name="Teijaro C.N."/>
            <person name="Fluegel L."/>
            <person name="Davis C.M."/>
            <person name="Simpson J.R."/>
            <person name="Lauterbach L."/>
            <person name="Steele A.D."/>
            <person name="Gui C."/>
            <person name="Meng S."/>
            <person name="Li G."/>
            <person name="Viehrig K."/>
            <person name="Ye F."/>
            <person name="Su P."/>
            <person name="Kiefer A.F."/>
            <person name="Nichols A."/>
            <person name="Cepeda A.J."/>
            <person name="Yan W."/>
            <person name="Fan B."/>
            <person name="Jiang Y."/>
            <person name="Adhikari A."/>
            <person name="Zheng C.-J."/>
            <person name="Schuster L."/>
            <person name="Cowan T.M."/>
            <person name="Smanski M.J."/>
            <person name="Chevrette M.G."/>
            <person name="De Carvalho L.P.S."/>
            <person name="Shen B."/>
        </authorList>
    </citation>
    <scope>NUCLEOTIDE SEQUENCE [LARGE SCALE GENOMIC DNA]</scope>
    <source>
        <strain evidence="1 2">NPDC020863</strain>
    </source>
</reference>
<comment type="caution">
    <text evidence="1">The sequence shown here is derived from an EMBL/GenBank/DDBJ whole genome shotgun (WGS) entry which is preliminary data.</text>
</comment>
<accession>A0ABW8M7V7</accession>